<sequence length="82" mass="9303">MKNGSHYRYMKIVQDREVDIDVSVVCKIQDFKWFRNVHDLAAQLCPVAKALDNCPSNKCGIADVCHEWLNLLSDPALQPSSL</sequence>
<dbReference type="AlphaFoldDB" id="A0AAD9JXL1"/>
<evidence type="ECO:0000313" key="1">
    <source>
        <dbReference type="EMBL" id="KAK2160035.1"/>
    </source>
</evidence>
<protein>
    <submittedName>
        <fullName evidence="1">Uncharacterized protein</fullName>
    </submittedName>
</protein>
<comment type="caution">
    <text evidence="1">The sequence shown here is derived from an EMBL/GenBank/DDBJ whole genome shotgun (WGS) entry which is preliminary data.</text>
</comment>
<accession>A0AAD9JXL1</accession>
<proteinExistence type="predicted"/>
<reference evidence="1" key="1">
    <citation type="journal article" date="2023" name="Mol. Biol. Evol.">
        <title>Third-Generation Sequencing Reveals the Adaptive Role of the Epigenome in Three Deep-Sea Polychaetes.</title>
        <authorList>
            <person name="Perez M."/>
            <person name="Aroh O."/>
            <person name="Sun Y."/>
            <person name="Lan Y."/>
            <person name="Juniper S.K."/>
            <person name="Young C.R."/>
            <person name="Angers B."/>
            <person name="Qian P.Y."/>
        </authorList>
    </citation>
    <scope>NUCLEOTIDE SEQUENCE</scope>
    <source>
        <strain evidence="1">P08H-3</strain>
    </source>
</reference>
<gene>
    <name evidence="1" type="ORF">LSH36_141g01023</name>
</gene>
<evidence type="ECO:0000313" key="2">
    <source>
        <dbReference type="Proteomes" id="UP001208570"/>
    </source>
</evidence>
<name>A0AAD9JXL1_9ANNE</name>
<organism evidence="1 2">
    <name type="scientific">Paralvinella palmiformis</name>
    <dbReference type="NCBI Taxonomy" id="53620"/>
    <lineage>
        <taxon>Eukaryota</taxon>
        <taxon>Metazoa</taxon>
        <taxon>Spiralia</taxon>
        <taxon>Lophotrochozoa</taxon>
        <taxon>Annelida</taxon>
        <taxon>Polychaeta</taxon>
        <taxon>Sedentaria</taxon>
        <taxon>Canalipalpata</taxon>
        <taxon>Terebellida</taxon>
        <taxon>Terebelliformia</taxon>
        <taxon>Alvinellidae</taxon>
        <taxon>Paralvinella</taxon>
    </lineage>
</organism>
<dbReference type="Proteomes" id="UP001208570">
    <property type="component" value="Unassembled WGS sequence"/>
</dbReference>
<dbReference type="EMBL" id="JAODUP010000141">
    <property type="protein sequence ID" value="KAK2160035.1"/>
    <property type="molecule type" value="Genomic_DNA"/>
</dbReference>
<keyword evidence="2" id="KW-1185">Reference proteome</keyword>